<sequence length="134" mass="14811">MAIARAQFRRPTTAAAAASMHISRRSSIHLPTNDAITSIKVLEEFIETVYLITIVLGFAHPRQILSKKVNLGNGCTIIPVACRGTSIKVLKKIKHGYIRDAAVSGVAHQSAERISRATSDREFVKMIRSPWMKD</sequence>
<evidence type="ECO:0000313" key="1">
    <source>
        <dbReference type="EMBL" id="TVU18148.1"/>
    </source>
</evidence>
<dbReference type="AlphaFoldDB" id="A0A5J9U4I1"/>
<name>A0A5J9U4I1_9POAL</name>
<keyword evidence="2" id="KW-1185">Reference proteome</keyword>
<proteinExistence type="predicted"/>
<dbReference type="EMBL" id="RWGY01000029">
    <property type="protein sequence ID" value="TVU18148.1"/>
    <property type="molecule type" value="Genomic_DNA"/>
</dbReference>
<reference evidence="1 2" key="1">
    <citation type="journal article" date="2019" name="Sci. Rep.">
        <title>A high-quality genome of Eragrostis curvula grass provides insights into Poaceae evolution and supports new strategies to enhance forage quality.</title>
        <authorList>
            <person name="Carballo J."/>
            <person name="Santos B.A.C.M."/>
            <person name="Zappacosta D."/>
            <person name="Garbus I."/>
            <person name="Selva J.P."/>
            <person name="Gallo C.A."/>
            <person name="Diaz A."/>
            <person name="Albertini E."/>
            <person name="Caccamo M."/>
            <person name="Echenique V."/>
        </authorList>
    </citation>
    <scope>NUCLEOTIDE SEQUENCE [LARGE SCALE GENOMIC DNA]</scope>
    <source>
        <strain evidence="2">cv. Victoria</strain>
        <tissue evidence="1">Leaf</tissue>
    </source>
</reference>
<comment type="caution">
    <text evidence="1">The sequence shown here is derived from an EMBL/GenBank/DDBJ whole genome shotgun (WGS) entry which is preliminary data.</text>
</comment>
<accession>A0A5J9U4I1</accession>
<dbReference type="Gramene" id="TVU18148">
    <property type="protein sequence ID" value="TVU18148"/>
    <property type="gene ID" value="EJB05_34223"/>
</dbReference>
<evidence type="ECO:0000313" key="2">
    <source>
        <dbReference type="Proteomes" id="UP000324897"/>
    </source>
</evidence>
<gene>
    <name evidence="1" type="ORF">EJB05_34223</name>
</gene>
<dbReference type="Proteomes" id="UP000324897">
    <property type="component" value="Chromosome 7"/>
</dbReference>
<protein>
    <submittedName>
        <fullName evidence="1">Uncharacterized protein</fullName>
    </submittedName>
</protein>
<organism evidence="1 2">
    <name type="scientific">Eragrostis curvula</name>
    <name type="common">weeping love grass</name>
    <dbReference type="NCBI Taxonomy" id="38414"/>
    <lineage>
        <taxon>Eukaryota</taxon>
        <taxon>Viridiplantae</taxon>
        <taxon>Streptophyta</taxon>
        <taxon>Embryophyta</taxon>
        <taxon>Tracheophyta</taxon>
        <taxon>Spermatophyta</taxon>
        <taxon>Magnoliopsida</taxon>
        <taxon>Liliopsida</taxon>
        <taxon>Poales</taxon>
        <taxon>Poaceae</taxon>
        <taxon>PACMAD clade</taxon>
        <taxon>Chloridoideae</taxon>
        <taxon>Eragrostideae</taxon>
        <taxon>Eragrostidinae</taxon>
        <taxon>Eragrostis</taxon>
    </lineage>
</organism>